<feature type="transmembrane region" description="Helical" evidence="1">
    <location>
        <begin position="174"/>
        <end position="195"/>
    </location>
</feature>
<dbReference type="EMBL" id="JACAZH010000005">
    <property type="protein sequence ID" value="KAF7367968.1"/>
    <property type="molecule type" value="Genomic_DNA"/>
</dbReference>
<evidence type="ECO:0000256" key="1">
    <source>
        <dbReference type="SAM" id="Phobius"/>
    </source>
</evidence>
<dbReference type="PANTHER" id="PTHR40465:SF1">
    <property type="entry name" value="DUF6534 DOMAIN-CONTAINING PROTEIN"/>
    <property type="match status" value="1"/>
</dbReference>
<feature type="transmembrane region" description="Helical" evidence="1">
    <location>
        <begin position="97"/>
        <end position="121"/>
    </location>
</feature>
<feature type="transmembrane region" description="Helical" evidence="1">
    <location>
        <begin position="24"/>
        <end position="49"/>
    </location>
</feature>
<sequence>MGVVSWQFVNYYASFPGDGRGLRIAVVILCLLNVLKSAECFASLWIFLIDHFGDIRHGLQLTVTGWWVTGNTLMVAILDFYVQCYFCTRLWAVSQRWWVSAPIFTLFIFALGSMVIGTYYIETLQEQHTTDRFAAHLISVFVGDVILSVTTAYFLIRTEKTTLSVEMAELIHSLIPLTFQTATPPAVVAMFNFIFSQMYRTKRPLLGYVEIAFNQVLPKLYAISMMYTLNARRGINTRVPSSCNESSSDATWPVQPHPINGDVELGQTESTQRETTQHVDGTDMFVKLRISIPDQKICPEPPKKIIQGQCN</sequence>
<protein>
    <recommendedName>
        <fullName evidence="2">DUF6534 domain-containing protein</fullName>
    </recommendedName>
</protein>
<keyword evidence="1" id="KW-0472">Membrane</keyword>
<evidence type="ECO:0000313" key="3">
    <source>
        <dbReference type="EMBL" id="KAF7367968.1"/>
    </source>
</evidence>
<keyword evidence="4" id="KW-1185">Reference proteome</keyword>
<feature type="transmembrane region" description="Helical" evidence="1">
    <location>
        <begin position="133"/>
        <end position="154"/>
    </location>
</feature>
<dbReference type="InterPro" id="IPR045339">
    <property type="entry name" value="DUF6534"/>
</dbReference>
<gene>
    <name evidence="3" type="ORF">MSAN_00862100</name>
</gene>
<evidence type="ECO:0000313" key="4">
    <source>
        <dbReference type="Proteomes" id="UP000623467"/>
    </source>
</evidence>
<proteinExistence type="predicted"/>
<dbReference type="AlphaFoldDB" id="A0A8H6YVQ1"/>
<feature type="transmembrane region" description="Helical" evidence="1">
    <location>
        <begin position="61"/>
        <end position="82"/>
    </location>
</feature>
<organism evidence="3 4">
    <name type="scientific">Mycena sanguinolenta</name>
    <dbReference type="NCBI Taxonomy" id="230812"/>
    <lineage>
        <taxon>Eukaryota</taxon>
        <taxon>Fungi</taxon>
        <taxon>Dikarya</taxon>
        <taxon>Basidiomycota</taxon>
        <taxon>Agaricomycotina</taxon>
        <taxon>Agaricomycetes</taxon>
        <taxon>Agaricomycetidae</taxon>
        <taxon>Agaricales</taxon>
        <taxon>Marasmiineae</taxon>
        <taxon>Mycenaceae</taxon>
        <taxon>Mycena</taxon>
    </lineage>
</organism>
<keyword evidence="1" id="KW-0812">Transmembrane</keyword>
<comment type="caution">
    <text evidence="3">The sequence shown here is derived from an EMBL/GenBank/DDBJ whole genome shotgun (WGS) entry which is preliminary data.</text>
</comment>
<dbReference type="OrthoDB" id="3268841at2759"/>
<name>A0A8H6YVQ1_9AGAR</name>
<dbReference type="Proteomes" id="UP000623467">
    <property type="component" value="Unassembled WGS sequence"/>
</dbReference>
<accession>A0A8H6YVQ1</accession>
<reference evidence="3" key="1">
    <citation type="submission" date="2020-05" db="EMBL/GenBank/DDBJ databases">
        <title>Mycena genomes resolve the evolution of fungal bioluminescence.</title>
        <authorList>
            <person name="Tsai I.J."/>
        </authorList>
    </citation>
    <scope>NUCLEOTIDE SEQUENCE</scope>
    <source>
        <strain evidence="3">160909Yilan</strain>
    </source>
</reference>
<keyword evidence="1" id="KW-1133">Transmembrane helix</keyword>
<feature type="domain" description="DUF6534" evidence="2">
    <location>
        <begin position="141"/>
        <end position="233"/>
    </location>
</feature>
<evidence type="ECO:0000259" key="2">
    <source>
        <dbReference type="Pfam" id="PF20152"/>
    </source>
</evidence>
<dbReference type="PANTHER" id="PTHR40465">
    <property type="entry name" value="CHROMOSOME 1, WHOLE GENOME SHOTGUN SEQUENCE"/>
    <property type="match status" value="1"/>
</dbReference>
<dbReference type="Pfam" id="PF20152">
    <property type="entry name" value="DUF6534"/>
    <property type="match status" value="1"/>
</dbReference>